<comment type="caution">
    <text evidence="1">The sequence shown here is derived from an EMBL/GenBank/DDBJ whole genome shotgun (WGS) entry which is preliminary data.</text>
</comment>
<reference evidence="1 2" key="1">
    <citation type="submission" date="2018-02" db="EMBL/GenBank/DDBJ databases">
        <title>Insights into the biology of acidophilic members of the Acidiferrobacteraceae family derived from comparative genomic analyses.</title>
        <authorList>
            <person name="Issotta F."/>
            <person name="Thyssen C."/>
            <person name="Mena C."/>
            <person name="Moya A."/>
            <person name="Bellenberg S."/>
            <person name="Sproer C."/>
            <person name="Covarrubias P.C."/>
            <person name="Sand W."/>
            <person name="Quatrini R."/>
            <person name="Vera M."/>
        </authorList>
    </citation>
    <scope>NUCLEOTIDE SEQUENCE [LARGE SCALE GENOMIC DNA]</scope>
    <source>
        <strain evidence="2">m-1</strain>
    </source>
</reference>
<accession>A0A1C2G2G7</accession>
<organism evidence="1 2">
    <name type="scientific">Acidiferrobacter thiooxydans</name>
    <dbReference type="NCBI Taxonomy" id="163359"/>
    <lineage>
        <taxon>Bacteria</taxon>
        <taxon>Pseudomonadati</taxon>
        <taxon>Pseudomonadota</taxon>
        <taxon>Gammaproteobacteria</taxon>
        <taxon>Acidiferrobacterales</taxon>
        <taxon>Acidiferrobacteraceae</taxon>
        <taxon>Acidiferrobacter</taxon>
    </lineage>
</organism>
<name>A0A1C2G2G7_9GAMM</name>
<dbReference type="EMBL" id="PSYR01000002">
    <property type="protein sequence ID" value="RCN55911.1"/>
    <property type="molecule type" value="Genomic_DNA"/>
</dbReference>
<proteinExistence type="predicted"/>
<keyword evidence="2" id="KW-1185">Reference proteome</keyword>
<protein>
    <submittedName>
        <fullName evidence="1">Uncharacterized protein</fullName>
    </submittedName>
</protein>
<evidence type="ECO:0000313" key="1">
    <source>
        <dbReference type="EMBL" id="RCN55911.1"/>
    </source>
</evidence>
<gene>
    <name evidence="1" type="ORF">C4900_08390</name>
</gene>
<evidence type="ECO:0000313" key="2">
    <source>
        <dbReference type="Proteomes" id="UP000253250"/>
    </source>
</evidence>
<dbReference type="AlphaFoldDB" id="A0A1C2G2G7"/>
<dbReference type="Proteomes" id="UP000253250">
    <property type="component" value="Unassembled WGS sequence"/>
</dbReference>
<dbReference type="SUPFAM" id="SSF143081">
    <property type="entry name" value="BB1717-like"/>
    <property type="match status" value="1"/>
</dbReference>
<sequence length="86" mass="9355">MAGCSPKPLFSADCTARRQRIVVRDFSQWRKSDGRHFMSASGGPFAVAGIRKVWPSEMGRGLVMSMANAVRAPLLNGMPLVADFEA</sequence>
<dbReference type="InterPro" id="IPR036590">
    <property type="entry name" value="SRAP-like"/>
</dbReference>